<dbReference type="Gene3D" id="1.20.1740.10">
    <property type="entry name" value="Amino acid/polyamine transporter I"/>
    <property type="match status" value="2"/>
</dbReference>
<feature type="transmembrane region" description="Helical" evidence="5">
    <location>
        <begin position="258"/>
        <end position="281"/>
    </location>
</feature>
<feature type="transmembrane region" description="Helical" evidence="5">
    <location>
        <begin position="544"/>
        <end position="565"/>
    </location>
</feature>
<dbReference type="RefSeq" id="XP_002737540.1">
    <property type="nucleotide sequence ID" value="XM_002737494.1"/>
</dbReference>
<proteinExistence type="predicted"/>
<evidence type="ECO:0000313" key="7">
    <source>
        <dbReference type="Proteomes" id="UP000694865"/>
    </source>
</evidence>
<evidence type="ECO:0000256" key="4">
    <source>
        <dbReference type="ARBA" id="ARBA00023136"/>
    </source>
</evidence>
<dbReference type="PANTHER" id="PTHR43243:SF105">
    <property type="entry name" value="CATIONIC AMINO ACID TRANSPORTER C-TERMINAL DOMAIN-CONTAINING PROTEIN"/>
    <property type="match status" value="1"/>
</dbReference>
<feature type="transmembrane region" description="Helical" evidence="5">
    <location>
        <begin position="29"/>
        <end position="51"/>
    </location>
</feature>
<feature type="transmembrane region" description="Helical" evidence="5">
    <location>
        <begin position="163"/>
        <end position="180"/>
    </location>
</feature>
<dbReference type="Pfam" id="PF13520">
    <property type="entry name" value="AA_permease_2"/>
    <property type="match status" value="1"/>
</dbReference>
<organism evidence="7 8">
    <name type="scientific">Saccoglossus kowalevskii</name>
    <name type="common">Acorn worm</name>
    <dbReference type="NCBI Taxonomy" id="10224"/>
    <lineage>
        <taxon>Eukaryota</taxon>
        <taxon>Metazoa</taxon>
        <taxon>Hemichordata</taxon>
        <taxon>Enteropneusta</taxon>
        <taxon>Harrimaniidae</taxon>
        <taxon>Saccoglossus</taxon>
    </lineage>
</organism>
<evidence type="ECO:0000256" key="3">
    <source>
        <dbReference type="ARBA" id="ARBA00022989"/>
    </source>
</evidence>
<feature type="transmembrane region" description="Helical" evidence="5">
    <location>
        <begin position="343"/>
        <end position="376"/>
    </location>
</feature>
<feature type="transmembrane region" description="Helical" evidence="5">
    <location>
        <begin position="310"/>
        <end position="331"/>
    </location>
</feature>
<feature type="transmembrane region" description="Helical" evidence="5">
    <location>
        <begin position="602"/>
        <end position="620"/>
    </location>
</feature>
<protein>
    <submittedName>
        <fullName evidence="8">High affinity cationic amino acid transporter 1-like</fullName>
    </submittedName>
</protein>
<gene>
    <name evidence="8" type="primary">LOC100375631</name>
</gene>
<reference evidence="8" key="1">
    <citation type="submission" date="2025-08" db="UniProtKB">
        <authorList>
            <consortium name="RefSeq"/>
        </authorList>
    </citation>
    <scope>IDENTIFICATION</scope>
    <source>
        <tissue evidence="8">Testes</tissue>
    </source>
</reference>
<feature type="transmembrane region" description="Helical" evidence="5">
    <location>
        <begin position="63"/>
        <end position="82"/>
    </location>
</feature>
<keyword evidence="2 5" id="KW-0812">Transmembrane</keyword>
<comment type="subcellular location">
    <subcellularLocation>
        <location evidence="1">Membrane</location>
        <topology evidence="1">Multi-pass membrane protein</topology>
    </subcellularLocation>
</comment>
<feature type="transmembrane region" description="Helical" evidence="5">
    <location>
        <begin position="382"/>
        <end position="403"/>
    </location>
</feature>
<feature type="transmembrane region" description="Helical" evidence="5">
    <location>
        <begin position="577"/>
        <end position="596"/>
    </location>
</feature>
<dbReference type="PANTHER" id="PTHR43243">
    <property type="entry name" value="INNER MEMBRANE TRANSPORTER YGJI-RELATED"/>
    <property type="match status" value="1"/>
</dbReference>
<dbReference type="Pfam" id="PF13906">
    <property type="entry name" value="AA_permease_C"/>
    <property type="match status" value="1"/>
</dbReference>
<feature type="transmembrane region" description="Helical" evidence="5">
    <location>
        <begin position="512"/>
        <end position="532"/>
    </location>
</feature>
<evidence type="ECO:0000256" key="5">
    <source>
        <dbReference type="SAM" id="Phobius"/>
    </source>
</evidence>
<keyword evidence="7" id="KW-1185">Reference proteome</keyword>
<feature type="transmembrane region" description="Helical" evidence="5">
    <location>
        <begin position="94"/>
        <end position="115"/>
    </location>
</feature>
<accession>A0ABM0GUC9</accession>
<name>A0ABM0GUC9_SACKO</name>
<evidence type="ECO:0000256" key="2">
    <source>
        <dbReference type="ARBA" id="ARBA00022692"/>
    </source>
</evidence>
<sequence>MAYWLLKQFSRTKKLDTDYLKETNLSRCLGVFDLMALGIGSTLGAGIYVLAGQVARTQAGPAVVISFLIAAMASVLSGLCYAEFGARIPKTGSAYTYCYISVGELWAFVIGWNMILENMIGAASVGKAWSQYFDAILNSTISDALRNNVGEFDVPWLGEYPDFFAFALLIVVTAVNAIGVKMSSVVTSVLTVVNLIVIAFIIGAGCFYVDGSNWTSGKGFFPYGASGVLSGAATCFYAFVGFDIIATSGEETRNPGRTIPIAILFTLLVCFLAYFGVSAIITLMEPYYKLTGAAPLAEVFAQRGLPAAKYIIAVGAMCGLTASMMGSIFPLPRVIFAMARDGLLFAFLGIINTATKTPVYATLIAGFLTAILAMLLDLQQLVEMMSIGTLMAYALVAICVLVLRYQPGHLGMDKEENKDFAFQQSIGEKTELMQSKSDQSMTKYMDHSDKSGMKRFSSADAIHASDGRTESTFTTDGDTKTQLVINEVTEHPPEKDSDKKAKPEPSLKSHRIAVWSIIIAVILLIALCAHIIFATDYIVAHNWWAILLTCVIGAALCCFVVLIAMQPQNAMILSFKVPFVPFIPVLSIFINVYLMLKLSVATWIRFAVWMVIGLAIYLFYGLKHSSENDVLAPSVSSDILLQGEAKLQDAATVDEDNDGVKKEK</sequence>
<evidence type="ECO:0000313" key="8">
    <source>
        <dbReference type="RefSeq" id="XP_002737540.1"/>
    </source>
</evidence>
<keyword evidence="4 5" id="KW-0472">Membrane</keyword>
<feature type="domain" description="Cationic amino acid transporter C-terminal" evidence="6">
    <location>
        <begin position="575"/>
        <end position="625"/>
    </location>
</feature>
<keyword evidence="3 5" id="KW-1133">Transmembrane helix</keyword>
<dbReference type="InterPro" id="IPR029485">
    <property type="entry name" value="CAT_C"/>
</dbReference>
<evidence type="ECO:0000259" key="6">
    <source>
        <dbReference type="Pfam" id="PF13906"/>
    </source>
</evidence>
<feature type="transmembrane region" description="Helical" evidence="5">
    <location>
        <begin position="192"/>
        <end position="211"/>
    </location>
</feature>
<evidence type="ECO:0000256" key="1">
    <source>
        <dbReference type="ARBA" id="ARBA00004141"/>
    </source>
</evidence>
<dbReference type="Proteomes" id="UP000694865">
    <property type="component" value="Unplaced"/>
</dbReference>
<dbReference type="InterPro" id="IPR002293">
    <property type="entry name" value="AA/rel_permease1"/>
</dbReference>
<dbReference type="GeneID" id="100375631"/>
<feature type="transmembrane region" description="Helical" evidence="5">
    <location>
        <begin position="223"/>
        <end position="246"/>
    </location>
</feature>